<dbReference type="GO" id="GO:0005886">
    <property type="term" value="C:plasma membrane"/>
    <property type="evidence" value="ECO:0007669"/>
    <property type="project" value="UniProtKB-SubCell"/>
</dbReference>
<dbReference type="InterPro" id="IPR035906">
    <property type="entry name" value="MetI-like_sf"/>
</dbReference>
<evidence type="ECO:0000313" key="9">
    <source>
        <dbReference type="EMBL" id="RED51792.1"/>
    </source>
</evidence>
<dbReference type="PANTHER" id="PTHR30193:SF37">
    <property type="entry name" value="INNER MEMBRANE ABC TRANSPORTER PERMEASE PROTEIN YCJO"/>
    <property type="match status" value="1"/>
</dbReference>
<evidence type="ECO:0000256" key="6">
    <source>
        <dbReference type="ARBA" id="ARBA00023136"/>
    </source>
</evidence>
<keyword evidence="10" id="KW-1185">Reference proteome</keyword>
<comment type="caution">
    <text evidence="9">The sequence shown here is derived from an EMBL/GenBank/DDBJ whole genome shotgun (WGS) entry which is preliminary data.</text>
</comment>
<evidence type="ECO:0000313" key="10">
    <source>
        <dbReference type="Proteomes" id="UP000256869"/>
    </source>
</evidence>
<evidence type="ECO:0000256" key="1">
    <source>
        <dbReference type="ARBA" id="ARBA00004651"/>
    </source>
</evidence>
<feature type="transmembrane region" description="Helical" evidence="7">
    <location>
        <begin position="260"/>
        <end position="280"/>
    </location>
</feature>
<feature type="domain" description="ABC transmembrane type-1" evidence="8">
    <location>
        <begin position="68"/>
        <end position="281"/>
    </location>
</feature>
<keyword evidence="2 7" id="KW-0813">Transport</keyword>
<organism evidence="9 10">
    <name type="scientific">Cohnella lupini</name>
    <dbReference type="NCBI Taxonomy" id="1294267"/>
    <lineage>
        <taxon>Bacteria</taxon>
        <taxon>Bacillati</taxon>
        <taxon>Bacillota</taxon>
        <taxon>Bacilli</taxon>
        <taxon>Bacillales</taxon>
        <taxon>Paenibacillaceae</taxon>
        <taxon>Cohnella</taxon>
    </lineage>
</organism>
<dbReference type="PANTHER" id="PTHR30193">
    <property type="entry name" value="ABC TRANSPORTER PERMEASE PROTEIN"/>
    <property type="match status" value="1"/>
</dbReference>
<dbReference type="CDD" id="cd06261">
    <property type="entry name" value="TM_PBP2"/>
    <property type="match status" value="1"/>
</dbReference>
<proteinExistence type="inferred from homology"/>
<dbReference type="SUPFAM" id="SSF161098">
    <property type="entry name" value="MetI-like"/>
    <property type="match status" value="1"/>
</dbReference>
<reference evidence="9 10" key="1">
    <citation type="submission" date="2018-07" db="EMBL/GenBank/DDBJ databases">
        <title>Genomic Encyclopedia of Type Strains, Phase III (KMG-III): the genomes of soil and plant-associated and newly described type strains.</title>
        <authorList>
            <person name="Whitman W."/>
        </authorList>
    </citation>
    <scope>NUCLEOTIDE SEQUENCE [LARGE SCALE GENOMIC DNA]</scope>
    <source>
        <strain evidence="9 10">CECT 8236</strain>
    </source>
</reference>
<comment type="subcellular location">
    <subcellularLocation>
        <location evidence="1 7">Cell membrane</location>
        <topology evidence="1 7">Multi-pass membrane protein</topology>
    </subcellularLocation>
</comment>
<feature type="transmembrane region" description="Helical" evidence="7">
    <location>
        <begin position="68"/>
        <end position="93"/>
    </location>
</feature>
<protein>
    <submittedName>
        <fullName evidence="9">Carbohydrate ABC transporter membrane protein 1 (CUT1 family)</fullName>
    </submittedName>
</protein>
<dbReference type="Proteomes" id="UP000256869">
    <property type="component" value="Unassembled WGS sequence"/>
</dbReference>
<dbReference type="RefSeq" id="WP_115995855.1">
    <property type="nucleotide sequence ID" value="NZ_QRDY01000038.1"/>
</dbReference>
<gene>
    <name evidence="9" type="ORF">DFP95_13810</name>
</gene>
<evidence type="ECO:0000256" key="3">
    <source>
        <dbReference type="ARBA" id="ARBA00022475"/>
    </source>
</evidence>
<evidence type="ECO:0000259" key="8">
    <source>
        <dbReference type="PROSITE" id="PS50928"/>
    </source>
</evidence>
<dbReference type="EMBL" id="QRDY01000038">
    <property type="protein sequence ID" value="RED51792.1"/>
    <property type="molecule type" value="Genomic_DNA"/>
</dbReference>
<evidence type="ECO:0000256" key="5">
    <source>
        <dbReference type="ARBA" id="ARBA00022989"/>
    </source>
</evidence>
<comment type="similarity">
    <text evidence="7">Belongs to the binding-protein-dependent transport system permease family.</text>
</comment>
<dbReference type="PROSITE" id="PS50928">
    <property type="entry name" value="ABC_TM1"/>
    <property type="match status" value="1"/>
</dbReference>
<dbReference type="GO" id="GO:0055085">
    <property type="term" value="P:transmembrane transport"/>
    <property type="evidence" value="ECO:0007669"/>
    <property type="project" value="InterPro"/>
</dbReference>
<keyword evidence="5 7" id="KW-1133">Transmembrane helix</keyword>
<sequence length="292" mass="32938">MHPTRKRLVYGIAFTLPALLIFLLFTFYPFVSSLYYSFTEWDIVSKPKFIGLDNYRNLLDDRLFIRSAVNTLTICLFVVILQNPLSLLLGLVLNKPFRSSYFLRTAFYLPLIVSLVVISVTWSNLLQYDGVFNEILIRLGAETIIRDWLGTTSTALSSIILIQLWYGTGYGAVIYLAGLQSIPHEVYESAQIDGAQGWSKFRFITFPLLMPSFTICTFLGMVGALKFFEMPYIMTNGGPGDATSTLALVIYNFAFKNNTFGYATAAGILFMIAISIVTALQLKLTRSREVEY</sequence>
<accession>A0A3D9HQM7</accession>
<keyword evidence="3" id="KW-1003">Cell membrane</keyword>
<evidence type="ECO:0000256" key="2">
    <source>
        <dbReference type="ARBA" id="ARBA00022448"/>
    </source>
</evidence>
<feature type="transmembrane region" description="Helical" evidence="7">
    <location>
        <begin position="7"/>
        <end position="31"/>
    </location>
</feature>
<feature type="transmembrane region" description="Helical" evidence="7">
    <location>
        <begin position="105"/>
        <end position="125"/>
    </location>
</feature>
<dbReference type="OrthoDB" id="5174895at2"/>
<dbReference type="Gene3D" id="1.10.3720.10">
    <property type="entry name" value="MetI-like"/>
    <property type="match status" value="1"/>
</dbReference>
<feature type="transmembrane region" description="Helical" evidence="7">
    <location>
        <begin position="155"/>
        <end position="177"/>
    </location>
</feature>
<dbReference type="InterPro" id="IPR051393">
    <property type="entry name" value="ABC_transporter_permease"/>
</dbReference>
<keyword evidence="6 7" id="KW-0472">Membrane</keyword>
<evidence type="ECO:0000256" key="7">
    <source>
        <dbReference type="RuleBase" id="RU363032"/>
    </source>
</evidence>
<dbReference type="Pfam" id="PF00528">
    <property type="entry name" value="BPD_transp_1"/>
    <property type="match status" value="1"/>
</dbReference>
<dbReference type="InterPro" id="IPR000515">
    <property type="entry name" value="MetI-like"/>
</dbReference>
<dbReference type="AlphaFoldDB" id="A0A3D9HQM7"/>
<feature type="transmembrane region" description="Helical" evidence="7">
    <location>
        <begin position="208"/>
        <end position="228"/>
    </location>
</feature>
<name>A0A3D9HQM7_9BACL</name>
<evidence type="ECO:0000256" key="4">
    <source>
        <dbReference type="ARBA" id="ARBA00022692"/>
    </source>
</evidence>
<keyword evidence="4 7" id="KW-0812">Transmembrane</keyword>